<gene>
    <name evidence="2" type="ORF">ETD86_41100</name>
</gene>
<organism evidence="2 3">
    <name type="scientific">Nonomuraea turkmeniaca</name>
    <dbReference type="NCBI Taxonomy" id="103838"/>
    <lineage>
        <taxon>Bacteria</taxon>
        <taxon>Bacillati</taxon>
        <taxon>Actinomycetota</taxon>
        <taxon>Actinomycetes</taxon>
        <taxon>Streptosporangiales</taxon>
        <taxon>Streptosporangiaceae</taxon>
        <taxon>Nonomuraea</taxon>
    </lineage>
</organism>
<protein>
    <submittedName>
        <fullName evidence="2">Uncharacterized protein</fullName>
    </submittedName>
</protein>
<dbReference type="AlphaFoldDB" id="A0A5S4F251"/>
<reference evidence="2 3" key="1">
    <citation type="submission" date="2019-05" db="EMBL/GenBank/DDBJ databases">
        <title>Draft genome sequence of Nonomuraea turkmeniaca DSM 43926.</title>
        <authorList>
            <person name="Saricaoglu S."/>
            <person name="Isik K."/>
        </authorList>
    </citation>
    <scope>NUCLEOTIDE SEQUENCE [LARGE SCALE GENOMIC DNA]</scope>
    <source>
        <strain evidence="2 3">DSM 43926</strain>
    </source>
</reference>
<evidence type="ECO:0000313" key="2">
    <source>
        <dbReference type="EMBL" id="TMR10064.1"/>
    </source>
</evidence>
<keyword evidence="3" id="KW-1185">Reference proteome</keyword>
<feature type="region of interest" description="Disordered" evidence="1">
    <location>
        <begin position="1"/>
        <end position="42"/>
    </location>
</feature>
<comment type="caution">
    <text evidence="2">The sequence shown here is derived from an EMBL/GenBank/DDBJ whole genome shotgun (WGS) entry which is preliminary data.</text>
</comment>
<proteinExistence type="predicted"/>
<sequence length="84" mass="8198">MGNGGGGGGTKCPSPSSSSSSCLSSGSSRSSSSSSEGLTTRRVGSAGMFSLSGHGWSAESRSAVSLKDATICRQTSSSSLWGVT</sequence>
<dbReference type="EMBL" id="VCKY01000205">
    <property type="protein sequence ID" value="TMR10064.1"/>
    <property type="molecule type" value="Genomic_DNA"/>
</dbReference>
<dbReference type="OrthoDB" id="3543820at2"/>
<feature type="compositionally biased region" description="Gly residues" evidence="1">
    <location>
        <begin position="1"/>
        <end position="10"/>
    </location>
</feature>
<accession>A0A5S4F251</accession>
<name>A0A5S4F251_9ACTN</name>
<evidence type="ECO:0000256" key="1">
    <source>
        <dbReference type="SAM" id="MobiDB-lite"/>
    </source>
</evidence>
<dbReference type="Proteomes" id="UP000309128">
    <property type="component" value="Unassembled WGS sequence"/>
</dbReference>
<evidence type="ECO:0000313" key="3">
    <source>
        <dbReference type="Proteomes" id="UP000309128"/>
    </source>
</evidence>
<feature type="compositionally biased region" description="Low complexity" evidence="1">
    <location>
        <begin position="11"/>
        <end position="37"/>
    </location>
</feature>